<dbReference type="EMBL" id="CAEZUP010000038">
    <property type="protein sequence ID" value="CAB4610041.1"/>
    <property type="molecule type" value="Genomic_DNA"/>
</dbReference>
<dbReference type="PANTHER" id="PTHR43685:SF2">
    <property type="entry name" value="GLYCOSYLTRANSFERASE 2-LIKE DOMAIN-CONTAINING PROTEIN"/>
    <property type="match status" value="1"/>
</dbReference>
<dbReference type="PANTHER" id="PTHR43685">
    <property type="entry name" value="GLYCOSYLTRANSFERASE"/>
    <property type="match status" value="1"/>
</dbReference>
<evidence type="ECO:0000259" key="1">
    <source>
        <dbReference type="Pfam" id="PF10111"/>
    </source>
</evidence>
<name>A0A6J6H8Y8_9ZZZZ</name>
<accession>A0A6J6H8Y8</accession>
<dbReference type="Gene3D" id="3.90.550.10">
    <property type="entry name" value="Spore Coat Polysaccharide Biosynthesis Protein SpsA, Chain A"/>
    <property type="match status" value="1"/>
</dbReference>
<dbReference type="AlphaFoldDB" id="A0A6J6H8Y8"/>
<sequence length="342" mass="38427">MSNTDRTDFDEAFYRATYEDLRHLDSRALLDHWVRTGKAEGRQGSPQQEMPIVELGQAFITRSEWIERAAEVRADDHLPDGRRTFTDWMRTNGPSAELAVRSSPVPRAVVLSSLYRSIDHLDAYLGNLAEQTAFAECDVCIVSVDPVDAECELIGAFADTFANVHVQYSDERIGIYEAWNTAASMSDAPYLTNANADDLRSRRSLEVQIAGLDQNPDADVVFQDIYLTLDPSMNWEQIVAMGLRTDFPDATVSTLLSGLNVPHCGPMWRRSLHDELGGFDEGFESAADWEFWIRCAAAGKTFLKLDEPSVAYFVNSDGMSRRRDGPGYTEPALVLERYRHLL</sequence>
<dbReference type="InterPro" id="IPR050834">
    <property type="entry name" value="Glycosyltransf_2"/>
</dbReference>
<feature type="domain" description="Glycosyltransferase 2-like prokaryotic type" evidence="1">
    <location>
        <begin position="137"/>
        <end position="304"/>
    </location>
</feature>
<dbReference type="InterPro" id="IPR019290">
    <property type="entry name" value="GlycosylTrfase-like_prok"/>
</dbReference>
<organism evidence="2">
    <name type="scientific">freshwater metagenome</name>
    <dbReference type="NCBI Taxonomy" id="449393"/>
    <lineage>
        <taxon>unclassified sequences</taxon>
        <taxon>metagenomes</taxon>
        <taxon>ecological metagenomes</taxon>
    </lineage>
</organism>
<gene>
    <name evidence="2" type="ORF">UFOPK1835_01024</name>
</gene>
<dbReference type="InterPro" id="IPR029044">
    <property type="entry name" value="Nucleotide-diphossugar_trans"/>
</dbReference>
<protein>
    <submittedName>
        <fullName evidence="2">Unannotated protein</fullName>
    </submittedName>
</protein>
<dbReference type="SUPFAM" id="SSF53448">
    <property type="entry name" value="Nucleotide-diphospho-sugar transferases"/>
    <property type="match status" value="1"/>
</dbReference>
<evidence type="ECO:0000313" key="2">
    <source>
        <dbReference type="EMBL" id="CAB4610041.1"/>
    </source>
</evidence>
<reference evidence="2" key="1">
    <citation type="submission" date="2020-05" db="EMBL/GenBank/DDBJ databases">
        <authorList>
            <person name="Chiriac C."/>
            <person name="Salcher M."/>
            <person name="Ghai R."/>
            <person name="Kavagutti S V."/>
        </authorList>
    </citation>
    <scope>NUCLEOTIDE SEQUENCE</scope>
</reference>
<dbReference type="Pfam" id="PF10111">
    <property type="entry name" value="Glyco_tranf_2_2"/>
    <property type="match status" value="1"/>
</dbReference>
<proteinExistence type="predicted"/>